<evidence type="ECO:0000313" key="2">
    <source>
        <dbReference type="EMBL" id="OWZ01358.1"/>
    </source>
</evidence>
<dbReference type="EMBL" id="NBNE01006915">
    <property type="protein sequence ID" value="OWZ01358.1"/>
    <property type="molecule type" value="Genomic_DNA"/>
</dbReference>
<reference evidence="3" key="1">
    <citation type="submission" date="2017-03" db="EMBL/GenBank/DDBJ databases">
        <title>Phytopthora megakarya and P. palmivora, two closely related causual agents of cacao black pod achieved similar genome size and gene model numbers by different mechanisms.</title>
        <authorList>
            <person name="Ali S."/>
            <person name="Shao J."/>
            <person name="Larry D.J."/>
            <person name="Kronmiller B."/>
            <person name="Shen D."/>
            <person name="Strem M.D."/>
            <person name="Melnick R.L."/>
            <person name="Guiltinan M.J."/>
            <person name="Tyler B.M."/>
            <person name="Meinhardt L.W."/>
            <person name="Bailey B.A."/>
        </authorList>
    </citation>
    <scope>NUCLEOTIDE SEQUENCE [LARGE SCALE GENOMIC DNA]</scope>
    <source>
        <strain evidence="3">zdho120</strain>
    </source>
</reference>
<name>A0A225V8Z3_9STRA</name>
<evidence type="ECO:0000256" key="1">
    <source>
        <dbReference type="SAM" id="MobiDB-lite"/>
    </source>
</evidence>
<feature type="compositionally biased region" description="Polar residues" evidence="1">
    <location>
        <begin position="336"/>
        <end position="347"/>
    </location>
</feature>
<protein>
    <submittedName>
        <fullName evidence="2">Uncharacterized protein</fullName>
    </submittedName>
</protein>
<feature type="compositionally biased region" description="Low complexity" evidence="1">
    <location>
        <begin position="211"/>
        <end position="221"/>
    </location>
</feature>
<comment type="caution">
    <text evidence="2">The sequence shown here is derived from an EMBL/GenBank/DDBJ whole genome shotgun (WGS) entry which is preliminary data.</text>
</comment>
<keyword evidence="3" id="KW-1185">Reference proteome</keyword>
<proteinExistence type="predicted"/>
<feature type="region of interest" description="Disordered" evidence="1">
    <location>
        <begin position="251"/>
        <end position="323"/>
    </location>
</feature>
<dbReference type="Proteomes" id="UP000198211">
    <property type="component" value="Unassembled WGS sequence"/>
</dbReference>
<feature type="region of interest" description="Disordered" evidence="1">
    <location>
        <begin position="336"/>
        <end position="368"/>
    </location>
</feature>
<dbReference type="AlphaFoldDB" id="A0A225V8Z3"/>
<feature type="compositionally biased region" description="Low complexity" evidence="1">
    <location>
        <begin position="295"/>
        <end position="319"/>
    </location>
</feature>
<organism evidence="2 3">
    <name type="scientific">Phytophthora megakarya</name>
    <dbReference type="NCBI Taxonomy" id="4795"/>
    <lineage>
        <taxon>Eukaryota</taxon>
        <taxon>Sar</taxon>
        <taxon>Stramenopiles</taxon>
        <taxon>Oomycota</taxon>
        <taxon>Peronosporomycetes</taxon>
        <taxon>Peronosporales</taxon>
        <taxon>Peronosporaceae</taxon>
        <taxon>Phytophthora</taxon>
    </lineage>
</organism>
<sequence length="368" mass="39814">MKALLAENASLRRSNSILRRNSAEHGLNTDALVLSTAGISARDIEWELLGHAGSFGFCPPLPTASLLTTVNSRPSRPQKFRRLSLKPPLVLRIKLAPSQRVLPLALRGLEVLFAYAYISERIAFKTPFFSKARPAGHQTWRWTSFGSCFFPAGFEPGGFWCCLYHAKYSCSFVTPCSISTHANRGLVPQSESEVVDLTSDEVVTEAQGDGSSPFSSPNLSLPRKDEHPRRSVSFAFDLRVKENLEREMADDDFVLGTGDPLVGPDRTPQRKRTSKKDQPKARSAPAATSDPAAGSPSVVVRSSRSPSVSTSRPTVPISPGLATGSSISVLNLVRSSDATVPQSQSSARGGISPPYASSYSHCELKARD</sequence>
<gene>
    <name evidence="2" type="ORF">PHMEG_00027273</name>
</gene>
<feature type="region of interest" description="Disordered" evidence="1">
    <location>
        <begin position="204"/>
        <end position="226"/>
    </location>
</feature>
<evidence type="ECO:0000313" key="3">
    <source>
        <dbReference type="Proteomes" id="UP000198211"/>
    </source>
</evidence>
<accession>A0A225V8Z3</accession>